<gene>
    <name evidence="2" type="ORF">CERZMDRAFT_101963</name>
</gene>
<sequence length="179" mass="20839">MCNRCNERRLACEYDVREGVTKRQQIQYDLVDKQIELEHAMKILSHLQQSSDHEATESLARLRLGSSIEDEYRYISSPFSPFSLSESSFPAQHGLPDGKQHNARQESFSEAKRESITKEAGTETTMRDLRSHAYYRLRNLDRHSQTSSAVDATADVEQILYEFQGMLSVFRRPDYRFRP</sequence>
<dbReference type="OrthoDB" id="2985014at2759"/>
<proteinExistence type="predicted"/>
<dbReference type="AlphaFoldDB" id="A0A6A6F5U1"/>
<dbReference type="Proteomes" id="UP000799539">
    <property type="component" value="Unassembled WGS sequence"/>
</dbReference>
<accession>A0A6A6F5U1</accession>
<evidence type="ECO:0000256" key="1">
    <source>
        <dbReference type="SAM" id="MobiDB-lite"/>
    </source>
</evidence>
<evidence type="ECO:0008006" key="4">
    <source>
        <dbReference type="Google" id="ProtNLM"/>
    </source>
</evidence>
<feature type="region of interest" description="Disordered" evidence="1">
    <location>
        <begin position="86"/>
        <end position="125"/>
    </location>
</feature>
<protein>
    <recommendedName>
        <fullName evidence="4">Zn(2)-C6 fungal-type domain-containing protein</fullName>
    </recommendedName>
</protein>
<evidence type="ECO:0000313" key="3">
    <source>
        <dbReference type="Proteomes" id="UP000799539"/>
    </source>
</evidence>
<dbReference type="EMBL" id="ML992699">
    <property type="protein sequence ID" value="KAF2207941.1"/>
    <property type="molecule type" value="Genomic_DNA"/>
</dbReference>
<feature type="compositionally biased region" description="Basic and acidic residues" evidence="1">
    <location>
        <begin position="96"/>
        <end position="125"/>
    </location>
</feature>
<reference evidence="2" key="1">
    <citation type="journal article" date="2020" name="Stud. Mycol.">
        <title>101 Dothideomycetes genomes: a test case for predicting lifestyles and emergence of pathogens.</title>
        <authorList>
            <person name="Haridas S."/>
            <person name="Albert R."/>
            <person name="Binder M."/>
            <person name="Bloem J."/>
            <person name="Labutti K."/>
            <person name="Salamov A."/>
            <person name="Andreopoulos B."/>
            <person name="Baker S."/>
            <person name="Barry K."/>
            <person name="Bills G."/>
            <person name="Bluhm B."/>
            <person name="Cannon C."/>
            <person name="Castanera R."/>
            <person name="Culley D."/>
            <person name="Daum C."/>
            <person name="Ezra D."/>
            <person name="Gonzalez J."/>
            <person name="Henrissat B."/>
            <person name="Kuo A."/>
            <person name="Liang C."/>
            <person name="Lipzen A."/>
            <person name="Lutzoni F."/>
            <person name="Magnuson J."/>
            <person name="Mondo S."/>
            <person name="Nolan M."/>
            <person name="Ohm R."/>
            <person name="Pangilinan J."/>
            <person name="Park H.-J."/>
            <person name="Ramirez L."/>
            <person name="Alfaro M."/>
            <person name="Sun H."/>
            <person name="Tritt A."/>
            <person name="Yoshinaga Y."/>
            <person name="Zwiers L.-H."/>
            <person name="Turgeon B."/>
            <person name="Goodwin S."/>
            <person name="Spatafora J."/>
            <person name="Crous P."/>
            <person name="Grigoriev I."/>
        </authorList>
    </citation>
    <scope>NUCLEOTIDE SEQUENCE</scope>
    <source>
        <strain evidence="2">SCOH1-5</strain>
    </source>
</reference>
<organism evidence="2 3">
    <name type="scientific">Cercospora zeae-maydis SCOH1-5</name>
    <dbReference type="NCBI Taxonomy" id="717836"/>
    <lineage>
        <taxon>Eukaryota</taxon>
        <taxon>Fungi</taxon>
        <taxon>Dikarya</taxon>
        <taxon>Ascomycota</taxon>
        <taxon>Pezizomycotina</taxon>
        <taxon>Dothideomycetes</taxon>
        <taxon>Dothideomycetidae</taxon>
        <taxon>Mycosphaerellales</taxon>
        <taxon>Mycosphaerellaceae</taxon>
        <taxon>Cercospora</taxon>
    </lineage>
</organism>
<keyword evidence="3" id="KW-1185">Reference proteome</keyword>
<evidence type="ECO:0000313" key="2">
    <source>
        <dbReference type="EMBL" id="KAF2207941.1"/>
    </source>
</evidence>
<name>A0A6A6F5U1_9PEZI</name>